<evidence type="ECO:0000313" key="2">
    <source>
        <dbReference type="Proteomes" id="UP001340816"/>
    </source>
</evidence>
<sequence length="44" mass="4915">MHDRRLTGPSEPPRPAQLVDLMATLQQSARATRTSRGEDVDEKP</sequence>
<organism evidence="1 2">
    <name type="scientific">Streptomyces phaeochromogenes</name>
    <dbReference type="NCBI Taxonomy" id="1923"/>
    <lineage>
        <taxon>Bacteria</taxon>
        <taxon>Bacillati</taxon>
        <taxon>Actinomycetota</taxon>
        <taxon>Actinomycetes</taxon>
        <taxon>Kitasatosporales</taxon>
        <taxon>Streptomycetaceae</taxon>
        <taxon>Streptomyces</taxon>
        <taxon>Streptomyces phaeochromogenes group</taxon>
    </lineage>
</organism>
<name>A0ABZ1H0D1_STRPH</name>
<gene>
    <name evidence="1" type="ORF">OHB35_01380</name>
</gene>
<dbReference type="RefSeq" id="WP_326757511.1">
    <property type="nucleotide sequence ID" value="NZ_CP109135.1"/>
</dbReference>
<dbReference type="Proteomes" id="UP001340816">
    <property type="component" value="Chromosome"/>
</dbReference>
<evidence type="ECO:0000313" key="1">
    <source>
        <dbReference type="EMBL" id="WSD11968.1"/>
    </source>
</evidence>
<reference evidence="1 2" key="1">
    <citation type="submission" date="2022-10" db="EMBL/GenBank/DDBJ databases">
        <title>The complete genomes of actinobacterial strains from the NBC collection.</title>
        <authorList>
            <person name="Joergensen T.S."/>
            <person name="Alvarez Arevalo M."/>
            <person name="Sterndorff E.B."/>
            <person name="Faurdal D."/>
            <person name="Vuksanovic O."/>
            <person name="Mourched A.-S."/>
            <person name="Charusanti P."/>
            <person name="Shaw S."/>
            <person name="Blin K."/>
            <person name="Weber T."/>
        </authorList>
    </citation>
    <scope>NUCLEOTIDE SEQUENCE [LARGE SCALE GENOMIC DNA]</scope>
    <source>
        <strain evidence="1 2">NBC 01752</strain>
    </source>
</reference>
<protein>
    <submittedName>
        <fullName evidence="1">Uncharacterized protein</fullName>
    </submittedName>
</protein>
<proteinExistence type="predicted"/>
<accession>A0ABZ1H0D1</accession>
<dbReference type="EMBL" id="CP109135">
    <property type="protein sequence ID" value="WSD11968.1"/>
    <property type="molecule type" value="Genomic_DNA"/>
</dbReference>
<keyword evidence="2" id="KW-1185">Reference proteome</keyword>